<comment type="similarity">
    <text evidence="6">Belongs to the alpha-carbonic anhydrase family.</text>
</comment>
<dbReference type="InterPro" id="IPR001148">
    <property type="entry name" value="CA_dom"/>
</dbReference>
<dbReference type="Pfam" id="PF00194">
    <property type="entry name" value="Carb_anhydrase"/>
    <property type="match status" value="1"/>
</dbReference>
<keyword evidence="4 6" id="KW-0862">Zinc</keyword>
<dbReference type="PROSITE" id="PS51144">
    <property type="entry name" value="ALPHA_CA_2"/>
    <property type="match status" value="1"/>
</dbReference>
<gene>
    <name evidence="8" type="ORF">K7X08_015597</name>
</gene>
<dbReference type="SMART" id="SM01057">
    <property type="entry name" value="Carb_anhydrase"/>
    <property type="match status" value="1"/>
</dbReference>
<dbReference type="SUPFAM" id="SSF51069">
    <property type="entry name" value="Carbonic anhydrase"/>
    <property type="match status" value="1"/>
</dbReference>
<evidence type="ECO:0000259" key="7">
    <source>
        <dbReference type="PROSITE" id="PS51144"/>
    </source>
</evidence>
<dbReference type="EC" id="4.2.1.1" evidence="2 6"/>
<comment type="cofactor">
    <cofactor evidence="1 6">
        <name>Zn(2+)</name>
        <dbReference type="ChEBI" id="CHEBI:29105"/>
    </cofactor>
</comment>
<dbReference type="CDD" id="cd03124">
    <property type="entry name" value="alpha_CA_prokaryotic_like"/>
    <property type="match status" value="1"/>
</dbReference>
<dbReference type="InterPro" id="IPR041891">
    <property type="entry name" value="Alpha_CA_prokaryot-like"/>
</dbReference>
<dbReference type="OrthoDB" id="429145at2759"/>
<dbReference type="AlphaFoldDB" id="A0A9Q1LAK2"/>
<evidence type="ECO:0000313" key="8">
    <source>
        <dbReference type="EMBL" id="KAJ8532708.1"/>
    </source>
</evidence>
<dbReference type="InterPro" id="IPR036398">
    <property type="entry name" value="CA_dom_sf"/>
</dbReference>
<keyword evidence="3 6" id="KW-0479">Metal-binding</keyword>
<keyword evidence="9" id="KW-1185">Reference proteome</keyword>
<evidence type="ECO:0000256" key="6">
    <source>
        <dbReference type="RuleBase" id="RU367011"/>
    </source>
</evidence>
<comment type="function">
    <text evidence="6">Reversible hydration of carbon dioxide.</text>
</comment>
<dbReference type="InterPro" id="IPR023561">
    <property type="entry name" value="Carbonic_anhydrase_a-class"/>
</dbReference>
<evidence type="ECO:0000256" key="1">
    <source>
        <dbReference type="ARBA" id="ARBA00001947"/>
    </source>
</evidence>
<dbReference type="Proteomes" id="UP001152561">
    <property type="component" value="Unassembled WGS sequence"/>
</dbReference>
<comment type="catalytic activity">
    <reaction evidence="6">
        <text>hydrogencarbonate + H(+) = CO2 + H2O</text>
        <dbReference type="Rhea" id="RHEA:10748"/>
        <dbReference type="ChEBI" id="CHEBI:15377"/>
        <dbReference type="ChEBI" id="CHEBI:15378"/>
        <dbReference type="ChEBI" id="CHEBI:16526"/>
        <dbReference type="ChEBI" id="CHEBI:17544"/>
        <dbReference type="EC" id="4.2.1.1"/>
    </reaction>
</comment>
<keyword evidence="5 6" id="KW-0456">Lyase</keyword>
<evidence type="ECO:0000256" key="4">
    <source>
        <dbReference type="ARBA" id="ARBA00022833"/>
    </source>
</evidence>
<reference evidence="9" key="1">
    <citation type="journal article" date="2023" name="Proc. Natl. Acad. Sci. U.S.A.">
        <title>Genomic and structural basis for evolution of tropane alkaloid biosynthesis.</title>
        <authorList>
            <person name="Wanga Y.-J."/>
            <person name="Taina T."/>
            <person name="Yua J.-Y."/>
            <person name="Lia J."/>
            <person name="Xua B."/>
            <person name="Chenc J."/>
            <person name="D'Auriad J.C."/>
            <person name="Huanga J.-P."/>
            <person name="Huanga S.-X."/>
        </authorList>
    </citation>
    <scope>NUCLEOTIDE SEQUENCE [LARGE SCALE GENOMIC DNA]</scope>
    <source>
        <strain evidence="9">cv. KIB-2019</strain>
    </source>
</reference>
<feature type="domain" description="Alpha-carbonic anhydrase" evidence="7">
    <location>
        <begin position="84"/>
        <end position="321"/>
    </location>
</feature>
<dbReference type="InterPro" id="IPR018338">
    <property type="entry name" value="Carbonic_anhydrase_a-class_CS"/>
</dbReference>
<proteinExistence type="inferred from homology"/>
<dbReference type="GO" id="GO:0006730">
    <property type="term" value="P:one-carbon metabolic process"/>
    <property type="evidence" value="ECO:0007669"/>
    <property type="project" value="TreeGrafter"/>
</dbReference>
<dbReference type="PANTHER" id="PTHR18952:SF236">
    <property type="entry name" value="ALPHA CARBONIC ANHYDRASE 1, CHLOROPLASTIC"/>
    <property type="match status" value="1"/>
</dbReference>
<dbReference type="GO" id="GO:0004089">
    <property type="term" value="F:carbonate dehydratase activity"/>
    <property type="evidence" value="ECO:0007669"/>
    <property type="project" value="UniProtKB-UniRule"/>
</dbReference>
<evidence type="ECO:0000313" key="9">
    <source>
        <dbReference type="Proteomes" id="UP001152561"/>
    </source>
</evidence>
<sequence length="343" mass="37611">MFCGPATVLPPLSQYIKDVFTLKHSDLLKRTISWATADTVKVVSASNILSMAAAGGISVWIINVCAVVLLLNVFATASGDALGVKFGYTGPVGPNRWGSLSPTFSACSSGKSQSPINIVSDNCAVNKKLKPLIMQYNHTEVATLVDNGFNVGIKYGDNAGSLIVDGKTYNFKQMHWHSPSEHIIDGTQYAAELHLVHFADDNTIAVLAILFHLGHPDPLMTKLQNKLNELARDVATQKETQVQLGTIDTHEIRKHSHKYYTYTGSLTTPPCSEIVSWYILGKVRSISREQVEALRAPLVSTCKRNARPVQPLNGRQIQMTQKLKIIYEYALLELGEYISSAIA</sequence>
<dbReference type="EMBL" id="JAJAGQ010000020">
    <property type="protein sequence ID" value="KAJ8532708.1"/>
    <property type="molecule type" value="Genomic_DNA"/>
</dbReference>
<protein>
    <recommendedName>
        <fullName evidence="2 6">Carbonic anhydrase</fullName>
        <ecNumber evidence="2 6">4.2.1.1</ecNumber>
    </recommendedName>
</protein>
<organism evidence="8 9">
    <name type="scientific">Anisodus acutangulus</name>
    <dbReference type="NCBI Taxonomy" id="402998"/>
    <lineage>
        <taxon>Eukaryota</taxon>
        <taxon>Viridiplantae</taxon>
        <taxon>Streptophyta</taxon>
        <taxon>Embryophyta</taxon>
        <taxon>Tracheophyta</taxon>
        <taxon>Spermatophyta</taxon>
        <taxon>Magnoliopsida</taxon>
        <taxon>eudicotyledons</taxon>
        <taxon>Gunneridae</taxon>
        <taxon>Pentapetalae</taxon>
        <taxon>asterids</taxon>
        <taxon>lamiids</taxon>
        <taxon>Solanales</taxon>
        <taxon>Solanaceae</taxon>
        <taxon>Solanoideae</taxon>
        <taxon>Hyoscyameae</taxon>
        <taxon>Anisodus</taxon>
    </lineage>
</organism>
<accession>A0A9Q1LAK2</accession>
<dbReference type="Gene3D" id="3.10.200.10">
    <property type="entry name" value="Alpha carbonic anhydrase"/>
    <property type="match status" value="1"/>
</dbReference>
<name>A0A9Q1LAK2_9SOLA</name>
<dbReference type="GO" id="GO:0008270">
    <property type="term" value="F:zinc ion binding"/>
    <property type="evidence" value="ECO:0007669"/>
    <property type="project" value="UniProtKB-UniRule"/>
</dbReference>
<comment type="caution">
    <text evidence="8">The sequence shown here is derived from an EMBL/GenBank/DDBJ whole genome shotgun (WGS) entry which is preliminary data.</text>
</comment>
<dbReference type="PANTHER" id="PTHR18952">
    <property type="entry name" value="CARBONIC ANHYDRASE"/>
    <property type="match status" value="1"/>
</dbReference>
<evidence type="ECO:0000256" key="3">
    <source>
        <dbReference type="ARBA" id="ARBA00022723"/>
    </source>
</evidence>
<evidence type="ECO:0000256" key="2">
    <source>
        <dbReference type="ARBA" id="ARBA00012925"/>
    </source>
</evidence>
<evidence type="ECO:0000256" key="5">
    <source>
        <dbReference type="ARBA" id="ARBA00023239"/>
    </source>
</evidence>
<dbReference type="PROSITE" id="PS00162">
    <property type="entry name" value="ALPHA_CA_1"/>
    <property type="match status" value="1"/>
</dbReference>